<dbReference type="CDD" id="cd14657">
    <property type="entry name" value="Imelysin_IrpA-like"/>
    <property type="match status" value="1"/>
</dbReference>
<evidence type="ECO:0000313" key="5">
    <source>
        <dbReference type="EMBL" id="GGX73150.1"/>
    </source>
</evidence>
<dbReference type="InterPro" id="IPR038352">
    <property type="entry name" value="Imelysin_sf"/>
</dbReference>
<feature type="domain" description="Imelysin-like" evidence="4">
    <location>
        <begin position="36"/>
        <end position="388"/>
    </location>
</feature>
<evidence type="ECO:0000259" key="4">
    <source>
        <dbReference type="Pfam" id="PF09375"/>
    </source>
</evidence>
<evidence type="ECO:0000313" key="6">
    <source>
        <dbReference type="Proteomes" id="UP000626148"/>
    </source>
</evidence>
<evidence type="ECO:0000256" key="3">
    <source>
        <dbReference type="SAM" id="SignalP"/>
    </source>
</evidence>
<name>A0A918KTN8_9GAMM</name>
<sequence length="412" mass="45249">MFRQLSAGLVAATFTAGALAAAPSKDAIVEQYADLALETYNASLKSAKKLDGKIETFLDNPSQNTLEKARAAWIDAREDYQQSEVFRFGNPVVDDWEGQLNAWPLDEGLIDYVDGDYIHELGNPGATANLIANTELQVGSETLDVSEFTPELLASLNELGGSEANVATGYHAIEFLLWGQDLNGTAAGAGERPYTDFASGEDCTHGHCDRRRDYLATVSDLLIQDLEWMVAQWDDGQSDNYRATLLNEPTDNALRRVFYGMGSLALGELAGERMKVALSAFSTEDEHDCFSDNTHNSHFYNARGIRNVYTGTFGRFGGGPSIRKFLKDENPELAERADEAFANTEAALQRLVDSAEQDDVHFDQLIAMDNTDGHEMVRSAIDALVVEARVIEDMALALGIDRLNPDNADHDF</sequence>
<comment type="caution">
    <text evidence="5">The sequence shown here is derived from an EMBL/GenBank/DDBJ whole genome shotgun (WGS) entry which is preliminary data.</text>
</comment>
<keyword evidence="2 3" id="KW-0732">Signal</keyword>
<dbReference type="AlphaFoldDB" id="A0A918KTN8"/>
<reference evidence="5" key="1">
    <citation type="journal article" date="2014" name="Int. J. Syst. Evol. Microbiol.">
        <title>Complete genome sequence of Corynebacterium casei LMG S-19264T (=DSM 44701T), isolated from a smear-ripened cheese.</title>
        <authorList>
            <consortium name="US DOE Joint Genome Institute (JGI-PGF)"/>
            <person name="Walter F."/>
            <person name="Albersmeier A."/>
            <person name="Kalinowski J."/>
            <person name="Ruckert C."/>
        </authorList>
    </citation>
    <scope>NUCLEOTIDE SEQUENCE</scope>
    <source>
        <strain evidence="5">KCTC 22169</strain>
    </source>
</reference>
<keyword evidence="6" id="KW-1185">Reference proteome</keyword>
<comment type="subcellular location">
    <subcellularLocation>
        <location evidence="1">Cell envelope</location>
    </subcellularLocation>
</comment>
<dbReference type="Gene3D" id="1.20.1420.20">
    <property type="entry name" value="M75 peptidase, HXXE motif"/>
    <property type="match status" value="1"/>
</dbReference>
<dbReference type="GO" id="GO:0030313">
    <property type="term" value="C:cell envelope"/>
    <property type="evidence" value="ECO:0007669"/>
    <property type="project" value="UniProtKB-SubCell"/>
</dbReference>
<dbReference type="Pfam" id="PF09375">
    <property type="entry name" value="Peptidase_M75"/>
    <property type="match status" value="1"/>
</dbReference>
<accession>A0A918KTN8</accession>
<reference evidence="5" key="2">
    <citation type="submission" date="2020-09" db="EMBL/GenBank/DDBJ databases">
        <authorList>
            <person name="Sun Q."/>
            <person name="Kim S."/>
        </authorList>
    </citation>
    <scope>NUCLEOTIDE SEQUENCE</scope>
    <source>
        <strain evidence="5">KCTC 22169</strain>
    </source>
</reference>
<evidence type="ECO:0000256" key="1">
    <source>
        <dbReference type="ARBA" id="ARBA00004196"/>
    </source>
</evidence>
<dbReference type="Proteomes" id="UP000626148">
    <property type="component" value="Unassembled WGS sequence"/>
</dbReference>
<gene>
    <name evidence="5" type="ORF">GCM10007392_45790</name>
</gene>
<feature type="signal peptide" evidence="3">
    <location>
        <begin position="1"/>
        <end position="20"/>
    </location>
</feature>
<dbReference type="RefSeq" id="WP_229805491.1">
    <property type="nucleotide sequence ID" value="NZ_BMXR01000016.1"/>
</dbReference>
<feature type="chain" id="PRO_5037064849" evidence="3">
    <location>
        <begin position="21"/>
        <end position="412"/>
    </location>
</feature>
<protein>
    <submittedName>
        <fullName evidence="5">Peptidase</fullName>
    </submittedName>
</protein>
<organism evidence="5 6">
    <name type="scientific">Saccharospirillum salsuginis</name>
    <dbReference type="NCBI Taxonomy" id="418750"/>
    <lineage>
        <taxon>Bacteria</taxon>
        <taxon>Pseudomonadati</taxon>
        <taxon>Pseudomonadota</taxon>
        <taxon>Gammaproteobacteria</taxon>
        <taxon>Oceanospirillales</taxon>
        <taxon>Saccharospirillaceae</taxon>
        <taxon>Saccharospirillum</taxon>
    </lineage>
</organism>
<proteinExistence type="predicted"/>
<dbReference type="EMBL" id="BMXR01000016">
    <property type="protein sequence ID" value="GGX73150.1"/>
    <property type="molecule type" value="Genomic_DNA"/>
</dbReference>
<dbReference type="InterPro" id="IPR018976">
    <property type="entry name" value="Imelysin-like"/>
</dbReference>
<evidence type="ECO:0000256" key="2">
    <source>
        <dbReference type="ARBA" id="ARBA00022729"/>
    </source>
</evidence>